<feature type="region of interest" description="Disordered" evidence="1">
    <location>
        <begin position="26"/>
        <end position="85"/>
    </location>
</feature>
<keyword evidence="4" id="KW-1185">Reference proteome</keyword>
<keyword evidence="2" id="KW-0732">Signal</keyword>
<dbReference type="SUPFAM" id="SSF56935">
    <property type="entry name" value="Porins"/>
    <property type="match status" value="1"/>
</dbReference>
<feature type="signal peptide" evidence="2">
    <location>
        <begin position="1"/>
        <end position="22"/>
    </location>
</feature>
<reference evidence="3 4" key="1">
    <citation type="submission" date="2020-04" db="EMBL/GenBank/DDBJ databases">
        <title>Draft genome of Pyxidicoccus fallax type strain.</title>
        <authorList>
            <person name="Whitworth D.E."/>
        </authorList>
    </citation>
    <scope>NUCLEOTIDE SEQUENCE [LARGE SCALE GENOMIC DNA]</scope>
    <source>
        <strain evidence="3 4">DSM 14698</strain>
    </source>
</reference>
<dbReference type="AlphaFoldDB" id="A0A848L8Z2"/>
<evidence type="ECO:0000313" key="4">
    <source>
        <dbReference type="Proteomes" id="UP000518300"/>
    </source>
</evidence>
<dbReference type="EMBL" id="JABBJJ010000024">
    <property type="protein sequence ID" value="NMO14722.1"/>
    <property type="molecule type" value="Genomic_DNA"/>
</dbReference>
<feature type="compositionally biased region" description="Polar residues" evidence="1">
    <location>
        <begin position="42"/>
        <end position="52"/>
    </location>
</feature>
<proteinExistence type="predicted"/>
<gene>
    <name evidence="3" type="ORF">HG543_07595</name>
</gene>
<feature type="chain" id="PRO_5032541421" description="Porin" evidence="2">
    <location>
        <begin position="23"/>
        <end position="452"/>
    </location>
</feature>
<evidence type="ECO:0000256" key="1">
    <source>
        <dbReference type="SAM" id="MobiDB-lite"/>
    </source>
</evidence>
<evidence type="ECO:0000256" key="2">
    <source>
        <dbReference type="SAM" id="SignalP"/>
    </source>
</evidence>
<dbReference type="Proteomes" id="UP000518300">
    <property type="component" value="Unassembled WGS sequence"/>
</dbReference>
<organism evidence="3 4">
    <name type="scientific">Pyxidicoccus fallax</name>
    <dbReference type="NCBI Taxonomy" id="394095"/>
    <lineage>
        <taxon>Bacteria</taxon>
        <taxon>Pseudomonadati</taxon>
        <taxon>Myxococcota</taxon>
        <taxon>Myxococcia</taxon>
        <taxon>Myxococcales</taxon>
        <taxon>Cystobacterineae</taxon>
        <taxon>Myxococcaceae</taxon>
        <taxon>Pyxidicoccus</taxon>
    </lineage>
</organism>
<name>A0A848L8Z2_9BACT</name>
<dbReference type="RefSeq" id="WP_169344018.1">
    <property type="nucleotide sequence ID" value="NZ_JABBJJ010000024.1"/>
</dbReference>
<protein>
    <recommendedName>
        <fullName evidence="5">Porin</fullName>
    </recommendedName>
</protein>
<dbReference type="InterPro" id="IPR045748">
    <property type="entry name" value="DcaP"/>
</dbReference>
<comment type="caution">
    <text evidence="3">The sequence shown here is derived from an EMBL/GenBank/DDBJ whole genome shotgun (WGS) entry which is preliminary data.</text>
</comment>
<accession>A0A848L8Z2</accession>
<sequence length="452" mass="48626">MRRALHGGLLCVLLLVAGGALALPSPQAPDGGTPSAGGPSPMSDTPTATDGGTPSIAEEATETEQPEPPKTEEPPEEVPGAIIDPELTGIVVRVGPATEEDLKRGYVTFRGRIKVDVNYDFRPIGNEEDFVPASIPIGSPLRGNNLNFNARQSRLFFEGGKLSSLGPLVGHVSADFYGEGASGGNLRVYEAYATIGPLLAGRKWSTFMGLEAIPDTLDFQGPGSMLAARREMLRYAPTLGPLLLQVSLERPDPDITLGDVEAEAVRTPLPDLAGSVEWDFAEGRNVRVASMARWFSYYAFDGPEDTAVGWGAMFNGLWTWKRTGWRASAQVHYGSGLGSYISDLAGQGLDAVVVAPGRLETVDSLGFYVGLEPQWTEWLGSTFVYGYLEVLSPPASLPPTTLKRTHYLSGNIKVRPVPSFEFGSELLFGRREDLDGAGDNAVRLILSTRFFY</sequence>
<evidence type="ECO:0008006" key="5">
    <source>
        <dbReference type="Google" id="ProtNLM"/>
    </source>
</evidence>
<dbReference type="Pfam" id="PF19577">
    <property type="entry name" value="DcaP"/>
    <property type="match status" value="1"/>
</dbReference>
<evidence type="ECO:0000313" key="3">
    <source>
        <dbReference type="EMBL" id="NMO14722.1"/>
    </source>
</evidence>